<keyword evidence="3 5" id="KW-0831">Ubiquinone biosynthesis</keyword>
<dbReference type="EC" id="2.1.1.222" evidence="5"/>
<dbReference type="UniPathway" id="UPA00232"/>
<evidence type="ECO:0000256" key="4">
    <source>
        <dbReference type="ARBA" id="ARBA00022691"/>
    </source>
</evidence>
<dbReference type="InterPro" id="IPR010233">
    <property type="entry name" value="UbiG_MeTrfase"/>
</dbReference>
<dbReference type="PANTHER" id="PTHR43464:SF19">
    <property type="entry name" value="UBIQUINONE BIOSYNTHESIS O-METHYLTRANSFERASE, MITOCHONDRIAL"/>
    <property type="match status" value="1"/>
</dbReference>
<keyword evidence="1 5" id="KW-0489">Methyltransferase</keyword>
<feature type="binding site" evidence="5">
    <location>
        <position position="56"/>
    </location>
    <ligand>
        <name>S-adenosyl-L-methionine</name>
        <dbReference type="ChEBI" id="CHEBI:59789"/>
    </ligand>
</feature>
<keyword evidence="2 5" id="KW-0808">Transferase</keyword>
<comment type="catalytic activity">
    <reaction evidence="5">
        <text>a 3-(all-trans-polyprenyl)benzene-1,2-diol + S-adenosyl-L-methionine = a 2-methoxy-6-(all-trans-polyprenyl)phenol + S-adenosyl-L-homocysteine + H(+)</text>
        <dbReference type="Rhea" id="RHEA:31411"/>
        <dbReference type="Rhea" id="RHEA-COMP:9550"/>
        <dbReference type="Rhea" id="RHEA-COMP:9551"/>
        <dbReference type="ChEBI" id="CHEBI:15378"/>
        <dbReference type="ChEBI" id="CHEBI:57856"/>
        <dbReference type="ChEBI" id="CHEBI:59789"/>
        <dbReference type="ChEBI" id="CHEBI:62729"/>
        <dbReference type="ChEBI" id="CHEBI:62731"/>
        <dbReference type="EC" id="2.1.1.222"/>
    </reaction>
</comment>
<dbReference type="Gene3D" id="3.40.50.150">
    <property type="entry name" value="Vaccinia Virus protein VP39"/>
    <property type="match status" value="1"/>
</dbReference>
<sequence length="233" mass="25897">MTQNIDQNEVNKFAEIAENWWDPTGDFKPLHVINPLRANYIDSKSSLKNLKVLDVGCGGGLLAEALNAKGAHVTGIDVTEANIEVARLHAAKMESDIAYKLITAEEMVKTESESFDVVACLEVIEHVPDPGQLIKACSDLLRPDGQMFLSTLNRNPRSFVTAILGAEYIFNILPKGTHEWSKFIKPSELERHMRNAGIKLIESKGMFYNPIFHTANLNDDLGVNYMMHGSKNA</sequence>
<feature type="binding site" evidence="5">
    <location>
        <position position="37"/>
    </location>
    <ligand>
        <name>S-adenosyl-L-methionine</name>
        <dbReference type="ChEBI" id="CHEBI:59789"/>
    </ligand>
</feature>
<dbReference type="GO" id="GO:0010420">
    <property type="term" value="F:polyprenyldihydroxybenzoate methyltransferase activity"/>
    <property type="evidence" value="ECO:0007669"/>
    <property type="project" value="InterPro"/>
</dbReference>
<comment type="catalytic activity">
    <reaction evidence="5">
        <text>a 3-demethylubiquinol + S-adenosyl-L-methionine = a ubiquinol + S-adenosyl-L-homocysteine + H(+)</text>
        <dbReference type="Rhea" id="RHEA:44380"/>
        <dbReference type="Rhea" id="RHEA-COMP:9566"/>
        <dbReference type="Rhea" id="RHEA-COMP:10914"/>
        <dbReference type="ChEBI" id="CHEBI:15378"/>
        <dbReference type="ChEBI" id="CHEBI:17976"/>
        <dbReference type="ChEBI" id="CHEBI:57856"/>
        <dbReference type="ChEBI" id="CHEBI:59789"/>
        <dbReference type="ChEBI" id="CHEBI:84422"/>
        <dbReference type="EC" id="2.1.1.64"/>
    </reaction>
</comment>
<dbReference type="AlphaFoldDB" id="A0A368BID5"/>
<dbReference type="GO" id="GO:0061542">
    <property type="term" value="F:3-demethylubiquinol 3-O-methyltransferase activity"/>
    <property type="evidence" value="ECO:0007669"/>
    <property type="project" value="UniProtKB-UniRule"/>
</dbReference>
<dbReference type="CDD" id="cd02440">
    <property type="entry name" value="AdoMet_MTases"/>
    <property type="match status" value="1"/>
</dbReference>
<accession>A0A368BID5</accession>
<comment type="similarity">
    <text evidence="5">Belongs to the methyltransferase superfamily. UbiG/COQ3 family.</text>
</comment>
<feature type="binding site" evidence="5">
    <location>
        <position position="121"/>
    </location>
    <ligand>
        <name>S-adenosyl-L-methionine</name>
        <dbReference type="ChEBI" id="CHEBI:59789"/>
    </ligand>
</feature>
<proteinExistence type="inferred from homology"/>
<dbReference type="GO" id="GO:0102208">
    <property type="term" value="F:2-polyprenyl-6-hydroxyphenol methylase activity"/>
    <property type="evidence" value="ECO:0007669"/>
    <property type="project" value="UniProtKB-EC"/>
</dbReference>
<dbReference type="EMBL" id="QOPC01000032">
    <property type="protein sequence ID" value="RCL37089.1"/>
    <property type="molecule type" value="Genomic_DNA"/>
</dbReference>
<organism evidence="6 7">
    <name type="scientific">SAR86 cluster bacterium</name>
    <dbReference type="NCBI Taxonomy" id="2030880"/>
    <lineage>
        <taxon>Bacteria</taxon>
        <taxon>Pseudomonadati</taxon>
        <taxon>Pseudomonadota</taxon>
        <taxon>Gammaproteobacteria</taxon>
        <taxon>SAR86 cluster</taxon>
    </lineage>
</organism>
<dbReference type="GO" id="GO:0032259">
    <property type="term" value="P:methylation"/>
    <property type="evidence" value="ECO:0007669"/>
    <property type="project" value="UniProtKB-KW"/>
</dbReference>
<gene>
    <name evidence="5" type="primary">ubiG</name>
    <name evidence="6" type="ORF">DBW98_04510</name>
</gene>
<dbReference type="EC" id="2.1.1.64" evidence="5"/>
<feature type="binding site" evidence="5">
    <location>
        <position position="77"/>
    </location>
    <ligand>
        <name>S-adenosyl-L-methionine</name>
        <dbReference type="ChEBI" id="CHEBI:59789"/>
    </ligand>
</feature>
<evidence type="ECO:0000313" key="6">
    <source>
        <dbReference type="EMBL" id="RCL37089.1"/>
    </source>
</evidence>
<reference evidence="6 7" key="1">
    <citation type="journal article" date="2018" name="Microbiome">
        <title>Fine metagenomic profile of the Mediterranean stratified and mixed water columns revealed by assembly and recruitment.</title>
        <authorList>
            <person name="Haro-Moreno J.M."/>
            <person name="Lopez-Perez M."/>
            <person name="De La Torre J.R."/>
            <person name="Picazo A."/>
            <person name="Camacho A."/>
            <person name="Rodriguez-Valera F."/>
        </authorList>
    </citation>
    <scope>NUCLEOTIDE SEQUENCE [LARGE SCALE GENOMIC DNA]</scope>
    <source>
        <strain evidence="6">MED-G84</strain>
    </source>
</reference>
<dbReference type="Proteomes" id="UP000253032">
    <property type="component" value="Unassembled WGS sequence"/>
</dbReference>
<evidence type="ECO:0000313" key="7">
    <source>
        <dbReference type="Proteomes" id="UP000253032"/>
    </source>
</evidence>
<evidence type="ECO:0000256" key="3">
    <source>
        <dbReference type="ARBA" id="ARBA00022688"/>
    </source>
</evidence>
<dbReference type="PANTHER" id="PTHR43464">
    <property type="entry name" value="METHYLTRANSFERASE"/>
    <property type="match status" value="1"/>
</dbReference>
<dbReference type="Pfam" id="PF13489">
    <property type="entry name" value="Methyltransf_23"/>
    <property type="match status" value="1"/>
</dbReference>
<comment type="pathway">
    <text evidence="5">Cofactor biosynthesis; ubiquinone biosynthesis.</text>
</comment>
<comment type="caution">
    <text evidence="6">The sequence shown here is derived from an EMBL/GenBank/DDBJ whole genome shotgun (WGS) entry which is preliminary data.</text>
</comment>
<dbReference type="InterPro" id="IPR029063">
    <property type="entry name" value="SAM-dependent_MTases_sf"/>
</dbReference>
<dbReference type="SUPFAM" id="SSF53335">
    <property type="entry name" value="S-adenosyl-L-methionine-dependent methyltransferases"/>
    <property type="match status" value="1"/>
</dbReference>
<dbReference type="HAMAP" id="MF_00472">
    <property type="entry name" value="UbiG"/>
    <property type="match status" value="1"/>
</dbReference>
<dbReference type="NCBIfam" id="TIGR01983">
    <property type="entry name" value="UbiG"/>
    <property type="match status" value="1"/>
</dbReference>
<name>A0A368BID5_9GAMM</name>
<evidence type="ECO:0000256" key="2">
    <source>
        <dbReference type="ARBA" id="ARBA00022679"/>
    </source>
</evidence>
<protein>
    <recommendedName>
        <fullName evidence="5">Ubiquinone biosynthesis O-methyltransferase</fullName>
    </recommendedName>
    <alternativeName>
        <fullName evidence="5">2-polyprenyl-6-hydroxyphenol methylase</fullName>
        <ecNumber evidence="5">2.1.1.222</ecNumber>
    </alternativeName>
    <alternativeName>
        <fullName evidence="5">3-demethylubiquinone 3-O-methyltransferase</fullName>
        <ecNumber evidence="5">2.1.1.64</ecNumber>
    </alternativeName>
</protein>
<keyword evidence="4 5" id="KW-0949">S-adenosyl-L-methionine</keyword>
<evidence type="ECO:0000256" key="5">
    <source>
        <dbReference type="HAMAP-Rule" id="MF_00472"/>
    </source>
</evidence>
<evidence type="ECO:0000256" key="1">
    <source>
        <dbReference type="ARBA" id="ARBA00022603"/>
    </source>
</evidence>
<comment type="function">
    <text evidence="5">O-methyltransferase that catalyzes the 2 O-methylation steps in the ubiquinone biosynthetic pathway.</text>
</comment>